<evidence type="ECO:0008006" key="2">
    <source>
        <dbReference type="Google" id="ProtNLM"/>
    </source>
</evidence>
<accession>A0A6C0B6T4</accession>
<evidence type="ECO:0000313" key="1">
    <source>
        <dbReference type="EMBL" id="QHS87183.1"/>
    </source>
</evidence>
<proteinExistence type="predicted"/>
<organism evidence="1">
    <name type="scientific">viral metagenome</name>
    <dbReference type="NCBI Taxonomy" id="1070528"/>
    <lineage>
        <taxon>unclassified sequences</taxon>
        <taxon>metagenomes</taxon>
        <taxon>organismal metagenomes</taxon>
    </lineage>
</organism>
<sequence>MTEPYVINLEKRTDRWEELNRIWKGAFKLTRLPAVEASPGWVGCALSHIKACEDAKERGDPHVLVWEDDCVPRNRHPRAIKALWEEVLPKLVEHREQWDIVLGATSAAYKGATKNPGLSTPNVTIYDLPHGFTAHWILYNESSYDKMIAWKTTRDPQIDVYMYNHLRIKVVMPFLAEQTIGFSDIESSDVDYHHMFERTEEQLKNIR</sequence>
<protein>
    <recommendedName>
        <fullName evidence="2">Glycosyltransferase</fullName>
    </recommendedName>
</protein>
<name>A0A6C0B6T4_9ZZZZ</name>
<reference evidence="1" key="1">
    <citation type="journal article" date="2020" name="Nature">
        <title>Giant virus diversity and host interactions through global metagenomics.</title>
        <authorList>
            <person name="Schulz F."/>
            <person name="Roux S."/>
            <person name="Paez-Espino D."/>
            <person name="Jungbluth S."/>
            <person name="Walsh D.A."/>
            <person name="Denef V.J."/>
            <person name="McMahon K.D."/>
            <person name="Konstantinidis K.T."/>
            <person name="Eloe-Fadrosh E.A."/>
            <person name="Kyrpides N.C."/>
            <person name="Woyke T."/>
        </authorList>
    </citation>
    <scope>NUCLEOTIDE SEQUENCE</scope>
    <source>
        <strain evidence="1">GVMAG-M-3300009684-20</strain>
    </source>
</reference>
<dbReference type="EMBL" id="MN739078">
    <property type="protein sequence ID" value="QHS87183.1"/>
    <property type="molecule type" value="Genomic_DNA"/>
</dbReference>
<dbReference type="AlphaFoldDB" id="A0A6C0B6T4"/>